<dbReference type="SUPFAM" id="SSF56112">
    <property type="entry name" value="Protein kinase-like (PK-like)"/>
    <property type="match status" value="1"/>
</dbReference>
<name>A0AAW0G9J7_9APHY</name>
<comment type="caution">
    <text evidence="2">The sequence shown here is derived from an EMBL/GenBank/DDBJ whole genome shotgun (WGS) entry which is preliminary data.</text>
</comment>
<organism evidence="2 3">
    <name type="scientific">Cerrena zonata</name>
    <dbReference type="NCBI Taxonomy" id="2478898"/>
    <lineage>
        <taxon>Eukaryota</taxon>
        <taxon>Fungi</taxon>
        <taxon>Dikarya</taxon>
        <taxon>Basidiomycota</taxon>
        <taxon>Agaricomycotina</taxon>
        <taxon>Agaricomycetes</taxon>
        <taxon>Polyporales</taxon>
        <taxon>Cerrenaceae</taxon>
        <taxon>Cerrena</taxon>
    </lineage>
</organism>
<proteinExistence type="predicted"/>
<sequence>MVNPISEDGVLTDFDVATIVDKDATDPLHGVDYTGTMTFMSLELLTEVGQQDRVPRLYRHDLESFCWVLFWICYCYENGKLRPRYPCTEWINVTPSICGAVKGGVLNRMRKVTATKSYIQYQSSLHRLMGYWSQFYVTMGFSKLDKSTSIEDVGSNLDLSHWDDMVEEDFEEPSDFQMRCAILNRLPRSKEVVMPWPQARGYIPTAIL</sequence>
<dbReference type="Pfam" id="PF17667">
    <property type="entry name" value="Pkinase_fungal"/>
    <property type="match status" value="1"/>
</dbReference>
<dbReference type="InterPro" id="IPR040976">
    <property type="entry name" value="Pkinase_fungal"/>
</dbReference>
<feature type="domain" description="Fungal-type protein kinase" evidence="1">
    <location>
        <begin position="6"/>
        <end position="73"/>
    </location>
</feature>
<evidence type="ECO:0000313" key="2">
    <source>
        <dbReference type="EMBL" id="KAK7687815.1"/>
    </source>
</evidence>
<dbReference type="EMBL" id="JASBNA010000012">
    <property type="protein sequence ID" value="KAK7687815.1"/>
    <property type="molecule type" value="Genomic_DNA"/>
</dbReference>
<dbReference type="PANTHER" id="PTHR38248">
    <property type="entry name" value="FUNK1 6"/>
    <property type="match status" value="1"/>
</dbReference>
<protein>
    <recommendedName>
        <fullName evidence="1">Fungal-type protein kinase domain-containing protein</fullName>
    </recommendedName>
</protein>
<reference evidence="2 3" key="1">
    <citation type="submission" date="2022-09" db="EMBL/GenBank/DDBJ databases">
        <authorList>
            <person name="Palmer J.M."/>
        </authorList>
    </citation>
    <scope>NUCLEOTIDE SEQUENCE [LARGE SCALE GENOMIC DNA]</scope>
    <source>
        <strain evidence="2 3">DSM 7382</strain>
    </source>
</reference>
<dbReference type="InterPro" id="IPR011009">
    <property type="entry name" value="Kinase-like_dom_sf"/>
</dbReference>
<dbReference type="AlphaFoldDB" id="A0AAW0G9J7"/>
<keyword evidence="3" id="KW-1185">Reference proteome</keyword>
<gene>
    <name evidence="2" type="ORF">QCA50_009034</name>
</gene>
<evidence type="ECO:0000313" key="3">
    <source>
        <dbReference type="Proteomes" id="UP001385951"/>
    </source>
</evidence>
<evidence type="ECO:0000259" key="1">
    <source>
        <dbReference type="Pfam" id="PF17667"/>
    </source>
</evidence>
<dbReference type="PANTHER" id="PTHR38248:SF2">
    <property type="entry name" value="FUNK1 11"/>
    <property type="match status" value="1"/>
</dbReference>
<dbReference type="Proteomes" id="UP001385951">
    <property type="component" value="Unassembled WGS sequence"/>
</dbReference>
<accession>A0AAW0G9J7</accession>